<gene>
    <name evidence="2" type="ORF">SAMN05421780_107193</name>
</gene>
<dbReference type="InterPro" id="IPR041673">
    <property type="entry name" value="TetR_C_23"/>
</dbReference>
<reference evidence="2 3" key="1">
    <citation type="submission" date="2016-10" db="EMBL/GenBank/DDBJ databases">
        <authorList>
            <person name="de Groot N.N."/>
        </authorList>
    </citation>
    <scope>NUCLEOTIDE SEQUENCE [LARGE SCALE GENOMIC DNA]</scope>
    <source>
        <strain evidence="2 3">DSM 6793</strain>
    </source>
</reference>
<dbReference type="AlphaFoldDB" id="A0A1I1KYP4"/>
<keyword evidence="2" id="KW-0238">DNA-binding</keyword>
<dbReference type="SUPFAM" id="SSF48498">
    <property type="entry name" value="Tetracyclin repressor-like, C-terminal domain"/>
    <property type="match status" value="1"/>
</dbReference>
<organism evidence="2 3">
    <name type="scientific">Flexibacter flexilis DSM 6793</name>
    <dbReference type="NCBI Taxonomy" id="927664"/>
    <lineage>
        <taxon>Bacteria</taxon>
        <taxon>Pseudomonadati</taxon>
        <taxon>Bacteroidota</taxon>
        <taxon>Cytophagia</taxon>
        <taxon>Cytophagales</taxon>
        <taxon>Flexibacteraceae</taxon>
        <taxon>Flexibacter</taxon>
    </lineage>
</organism>
<accession>A0A1I1KYP4</accession>
<dbReference type="EMBL" id="FOLE01000007">
    <property type="protein sequence ID" value="SFC63828.1"/>
    <property type="molecule type" value="Genomic_DNA"/>
</dbReference>
<sequence length="216" mass="24802">MSKKAAAAEETSLRDKIRDNYIDFILTNGQRPASVYAFAKQLGISEADFYTEFATFEAIENSVWADLFQTTLTRLEGDAQYQQYGAREKLLAFYFTWIESLKTRRSYVTHLLDSQNLLITKDLGFKKRFVAYVQEIVNTGVESGEVQKRAFLADKYADALWLQLLFVLNFWVKDNSTNFEQTDAAIEKAVNLSFDLMGHNALDTVFDFAKFLVQSK</sequence>
<evidence type="ECO:0000313" key="3">
    <source>
        <dbReference type="Proteomes" id="UP000199514"/>
    </source>
</evidence>
<proteinExistence type="predicted"/>
<dbReference type="STRING" id="927664.SAMN05421780_107193"/>
<evidence type="ECO:0000259" key="1">
    <source>
        <dbReference type="Pfam" id="PF17931"/>
    </source>
</evidence>
<dbReference type="SUPFAM" id="SSF46689">
    <property type="entry name" value="Homeodomain-like"/>
    <property type="match status" value="1"/>
</dbReference>
<dbReference type="Proteomes" id="UP000199514">
    <property type="component" value="Unassembled WGS sequence"/>
</dbReference>
<dbReference type="GO" id="GO:0003677">
    <property type="term" value="F:DNA binding"/>
    <property type="evidence" value="ECO:0007669"/>
    <property type="project" value="UniProtKB-KW"/>
</dbReference>
<dbReference type="InterPro" id="IPR009057">
    <property type="entry name" value="Homeodomain-like_sf"/>
</dbReference>
<keyword evidence="3" id="KW-1185">Reference proteome</keyword>
<dbReference type="Gene3D" id="1.10.357.10">
    <property type="entry name" value="Tetracycline Repressor, domain 2"/>
    <property type="match status" value="1"/>
</dbReference>
<dbReference type="OrthoDB" id="977687at2"/>
<protein>
    <submittedName>
        <fullName evidence="2">DNA-binding transcriptional regulator, AcrR family</fullName>
    </submittedName>
</protein>
<dbReference type="Pfam" id="PF17931">
    <property type="entry name" value="TetR_C_23"/>
    <property type="match status" value="1"/>
</dbReference>
<dbReference type="InterPro" id="IPR036271">
    <property type="entry name" value="Tet_transcr_reg_TetR-rel_C_sf"/>
</dbReference>
<evidence type="ECO:0000313" key="2">
    <source>
        <dbReference type="EMBL" id="SFC63828.1"/>
    </source>
</evidence>
<name>A0A1I1KYP4_9BACT</name>
<feature type="domain" description="Tetracyclin repressor-like C-terminal" evidence="1">
    <location>
        <begin position="89"/>
        <end position="212"/>
    </location>
</feature>
<dbReference type="RefSeq" id="WP_091513464.1">
    <property type="nucleotide sequence ID" value="NZ_FOLE01000007.1"/>
</dbReference>